<dbReference type="PANTHER" id="PTHR43591:SF24">
    <property type="entry name" value="2-METHOXY-6-POLYPRENYL-1,4-BENZOQUINOL METHYLASE, MITOCHONDRIAL"/>
    <property type="match status" value="1"/>
</dbReference>
<comment type="caution">
    <text evidence="1">The sequence shown here is derived from an EMBL/GenBank/DDBJ whole genome shotgun (WGS) entry which is preliminary data.</text>
</comment>
<evidence type="ECO:0000313" key="1">
    <source>
        <dbReference type="EMBL" id="KAJ7301033.1"/>
    </source>
</evidence>
<protein>
    <submittedName>
        <fullName evidence="1">S-adenosyl-L-methionine-dependent methyltransferase</fullName>
    </submittedName>
</protein>
<reference evidence="1" key="1">
    <citation type="submission" date="2023-03" db="EMBL/GenBank/DDBJ databases">
        <title>Massive genome expansion in bonnet fungi (Mycena s.s.) driven by repeated elements and novel gene families across ecological guilds.</title>
        <authorList>
            <consortium name="Lawrence Berkeley National Laboratory"/>
            <person name="Harder C.B."/>
            <person name="Miyauchi S."/>
            <person name="Viragh M."/>
            <person name="Kuo A."/>
            <person name="Thoen E."/>
            <person name="Andreopoulos B."/>
            <person name="Lu D."/>
            <person name="Skrede I."/>
            <person name="Drula E."/>
            <person name="Henrissat B."/>
            <person name="Morin E."/>
            <person name="Kohler A."/>
            <person name="Barry K."/>
            <person name="LaButti K."/>
            <person name="Morin E."/>
            <person name="Salamov A."/>
            <person name="Lipzen A."/>
            <person name="Mereny Z."/>
            <person name="Hegedus B."/>
            <person name="Baldrian P."/>
            <person name="Stursova M."/>
            <person name="Weitz H."/>
            <person name="Taylor A."/>
            <person name="Grigoriev I.V."/>
            <person name="Nagy L.G."/>
            <person name="Martin F."/>
            <person name="Kauserud H."/>
        </authorList>
    </citation>
    <scope>NUCLEOTIDE SEQUENCE</scope>
    <source>
        <strain evidence="1">CBHHK002</strain>
    </source>
</reference>
<dbReference type="SUPFAM" id="SSF53335">
    <property type="entry name" value="S-adenosyl-L-methionine-dependent methyltransferases"/>
    <property type="match status" value="1"/>
</dbReference>
<keyword evidence="2" id="KW-1185">Reference proteome</keyword>
<keyword evidence="1" id="KW-0808">Transferase</keyword>
<dbReference type="GO" id="GO:0032259">
    <property type="term" value="P:methylation"/>
    <property type="evidence" value="ECO:0007669"/>
    <property type="project" value="UniProtKB-KW"/>
</dbReference>
<proteinExistence type="predicted"/>
<dbReference type="Gene3D" id="3.40.50.150">
    <property type="entry name" value="Vaccinia Virus protein VP39"/>
    <property type="match status" value="1"/>
</dbReference>
<accession>A0AAD7E6S7</accession>
<name>A0AAD7E6S7_9AGAR</name>
<sequence length="312" mass="35958">MSKPDEDDDCYTSIEDVDFFSEIHGRTFNIQNPTYLLPSDNDEIKRYTLFHRLIKFVLNGRIYTGPFKETLQFGMYRKVLDIGTGNGEWAIELADELLYVYVTGVDTAPIQYRFEIWDANVANMPYKDAYFDVIHARAIHTGIHNYPAFLSEIARMIRPGGLVLLIEPGMTQYAQDKPESEFTSATGPVGWFKLWETYRYCLSSAGIDPSIPEHLHCLLEATNQFEDIEYSEITIPIGFYPQNRRSLTIGELQWMAYDLLLPALRPMFLNCGLNKSRTDELIKNATVDLYHGNTIFELSSRLYIVNAKRKNI</sequence>
<dbReference type="AlphaFoldDB" id="A0AAD7E6S7"/>
<dbReference type="Pfam" id="PF13489">
    <property type="entry name" value="Methyltransf_23"/>
    <property type="match status" value="1"/>
</dbReference>
<dbReference type="PANTHER" id="PTHR43591">
    <property type="entry name" value="METHYLTRANSFERASE"/>
    <property type="match status" value="1"/>
</dbReference>
<organism evidence="1 2">
    <name type="scientific">Mycena albidolilacea</name>
    <dbReference type="NCBI Taxonomy" id="1033008"/>
    <lineage>
        <taxon>Eukaryota</taxon>
        <taxon>Fungi</taxon>
        <taxon>Dikarya</taxon>
        <taxon>Basidiomycota</taxon>
        <taxon>Agaricomycotina</taxon>
        <taxon>Agaricomycetes</taxon>
        <taxon>Agaricomycetidae</taxon>
        <taxon>Agaricales</taxon>
        <taxon>Marasmiineae</taxon>
        <taxon>Mycenaceae</taxon>
        <taxon>Mycena</taxon>
    </lineage>
</organism>
<dbReference type="EMBL" id="JARIHO010000145">
    <property type="protein sequence ID" value="KAJ7301033.1"/>
    <property type="molecule type" value="Genomic_DNA"/>
</dbReference>
<gene>
    <name evidence="1" type="ORF">DFH08DRAFT_724705</name>
</gene>
<keyword evidence="1" id="KW-0489">Methyltransferase</keyword>
<evidence type="ECO:0000313" key="2">
    <source>
        <dbReference type="Proteomes" id="UP001218218"/>
    </source>
</evidence>
<dbReference type="CDD" id="cd02440">
    <property type="entry name" value="AdoMet_MTases"/>
    <property type="match status" value="1"/>
</dbReference>
<dbReference type="GO" id="GO:0008168">
    <property type="term" value="F:methyltransferase activity"/>
    <property type="evidence" value="ECO:0007669"/>
    <property type="project" value="UniProtKB-KW"/>
</dbReference>
<dbReference type="InterPro" id="IPR029063">
    <property type="entry name" value="SAM-dependent_MTases_sf"/>
</dbReference>
<dbReference type="Proteomes" id="UP001218218">
    <property type="component" value="Unassembled WGS sequence"/>
</dbReference>